<dbReference type="AlphaFoldDB" id="A0A2N5X2Z8"/>
<name>A0A2N5X2Z8_9GAMM</name>
<accession>A0A2N5X2Z8</accession>
<organism evidence="1 2">
    <name type="scientific">Pseudohalioglobus lutimaris</name>
    <dbReference type="NCBI Taxonomy" id="1737061"/>
    <lineage>
        <taxon>Bacteria</taxon>
        <taxon>Pseudomonadati</taxon>
        <taxon>Pseudomonadota</taxon>
        <taxon>Gammaproteobacteria</taxon>
        <taxon>Cellvibrionales</taxon>
        <taxon>Halieaceae</taxon>
        <taxon>Pseudohalioglobus</taxon>
    </lineage>
</organism>
<keyword evidence="2" id="KW-1185">Reference proteome</keyword>
<dbReference type="EMBL" id="PKUS01000011">
    <property type="protein sequence ID" value="PLW68830.1"/>
    <property type="molecule type" value="Genomic_DNA"/>
</dbReference>
<evidence type="ECO:0000313" key="2">
    <source>
        <dbReference type="Proteomes" id="UP000235005"/>
    </source>
</evidence>
<comment type="caution">
    <text evidence="1">The sequence shown here is derived from an EMBL/GenBank/DDBJ whole genome shotgun (WGS) entry which is preliminary data.</text>
</comment>
<evidence type="ECO:0008006" key="3">
    <source>
        <dbReference type="Google" id="ProtNLM"/>
    </source>
</evidence>
<gene>
    <name evidence="1" type="ORF">C0039_10815</name>
</gene>
<evidence type="ECO:0000313" key="1">
    <source>
        <dbReference type="EMBL" id="PLW68830.1"/>
    </source>
</evidence>
<reference evidence="1 2" key="1">
    <citation type="submission" date="2018-01" db="EMBL/GenBank/DDBJ databases">
        <title>The draft genome sequence of Halioglobus lutimaris HF004.</title>
        <authorList>
            <person name="Du Z.-J."/>
            <person name="Shi M.-J."/>
        </authorList>
    </citation>
    <scope>NUCLEOTIDE SEQUENCE [LARGE SCALE GENOMIC DNA]</scope>
    <source>
        <strain evidence="1 2">HF004</strain>
    </source>
</reference>
<protein>
    <recommendedName>
        <fullName evidence="3">DUF481 domain-containing protein</fullName>
    </recommendedName>
</protein>
<proteinExistence type="predicted"/>
<sequence length="408" mass="45706">MQMYSSARLSRLEGVSMKDSVVIPYHCSIARRLCLKKSRLAELLAHLRKIHYYGALSCTLVPGEAPVLKIKFSLVLTLLVLLACPGALANSKTDIIRLYNGDTVTGEIKSLFGGILEVSTDAMGTINIEWPEVASIQSKYHFELRLSNGDRLYGTFEDSIRSGQIALVANDGEQGIETLEVVELRPIEDSFLERLDVYLSTTVSYTRASAVGQIAFNTNVSYENETSRNTLTGRTDIVDSDSERSQSSRFDINRSTWGTNRGNSFRALFANYEDNDELGLNRRIGAGAGLGRYFIDTHRSRFTGTTGLQVISERFSGEDTNEDVELFLSTQYSLWQFSSPEVKIDLAFNLYPSLTDTGRVRSDGNLRIRWEIVNDLYWDITSWVTSDNQAENDNTVDYAITTGIGWTY</sequence>
<dbReference type="Pfam" id="PF04338">
    <property type="entry name" value="DUF481"/>
    <property type="match status" value="1"/>
</dbReference>
<dbReference type="OrthoDB" id="9806250at2"/>
<dbReference type="Proteomes" id="UP000235005">
    <property type="component" value="Unassembled WGS sequence"/>
</dbReference>
<dbReference type="InterPro" id="IPR007433">
    <property type="entry name" value="DUF481"/>
</dbReference>